<comment type="caution">
    <text evidence="2">The sequence shown here is derived from an EMBL/GenBank/DDBJ whole genome shotgun (WGS) entry which is preliminary data.</text>
</comment>
<dbReference type="Proteomes" id="UP001501414">
    <property type="component" value="Unassembled WGS sequence"/>
</dbReference>
<keyword evidence="3" id="KW-1185">Reference proteome</keyword>
<evidence type="ECO:0000313" key="2">
    <source>
        <dbReference type="EMBL" id="GAA1401464.1"/>
    </source>
</evidence>
<organism evidence="2 3">
    <name type="scientific">Pseudonocardia kongjuensis</name>
    <dbReference type="NCBI Taxonomy" id="102227"/>
    <lineage>
        <taxon>Bacteria</taxon>
        <taxon>Bacillati</taxon>
        <taxon>Actinomycetota</taxon>
        <taxon>Actinomycetes</taxon>
        <taxon>Pseudonocardiales</taxon>
        <taxon>Pseudonocardiaceae</taxon>
        <taxon>Pseudonocardia</taxon>
    </lineage>
</organism>
<accession>A0ABP4IXK9</accession>
<feature type="compositionally biased region" description="Basic and acidic residues" evidence="1">
    <location>
        <begin position="31"/>
        <end position="46"/>
    </location>
</feature>
<sequence>MSRRVSVACTPVPGAPDPLMQVTLPAPGTRGLRDNPEATPEPDRRARGAARVTMEG</sequence>
<evidence type="ECO:0000313" key="3">
    <source>
        <dbReference type="Proteomes" id="UP001501414"/>
    </source>
</evidence>
<proteinExistence type="predicted"/>
<protein>
    <submittedName>
        <fullName evidence="2">Uncharacterized protein</fullName>
    </submittedName>
</protein>
<gene>
    <name evidence="2" type="ORF">GCM10009613_59840</name>
</gene>
<evidence type="ECO:0000256" key="1">
    <source>
        <dbReference type="SAM" id="MobiDB-lite"/>
    </source>
</evidence>
<dbReference type="EMBL" id="BAAAJK010000053">
    <property type="protein sequence ID" value="GAA1401464.1"/>
    <property type="molecule type" value="Genomic_DNA"/>
</dbReference>
<name>A0ABP4IXK9_9PSEU</name>
<feature type="region of interest" description="Disordered" evidence="1">
    <location>
        <begin position="1"/>
        <end position="56"/>
    </location>
</feature>
<reference evidence="3" key="1">
    <citation type="journal article" date="2019" name="Int. J. Syst. Evol. Microbiol.">
        <title>The Global Catalogue of Microorganisms (GCM) 10K type strain sequencing project: providing services to taxonomists for standard genome sequencing and annotation.</title>
        <authorList>
            <consortium name="The Broad Institute Genomics Platform"/>
            <consortium name="The Broad Institute Genome Sequencing Center for Infectious Disease"/>
            <person name="Wu L."/>
            <person name="Ma J."/>
        </authorList>
    </citation>
    <scope>NUCLEOTIDE SEQUENCE [LARGE SCALE GENOMIC DNA]</scope>
    <source>
        <strain evidence="3">JCM 11896</strain>
    </source>
</reference>